<dbReference type="EMBL" id="PIQO01000024">
    <property type="protein sequence ID" value="PKR82987.1"/>
    <property type="molecule type" value="Genomic_DNA"/>
</dbReference>
<protein>
    <submittedName>
        <fullName evidence="1">Uncharacterized protein</fullName>
    </submittedName>
</protein>
<comment type="caution">
    <text evidence="1">The sequence shown here is derived from an EMBL/GenBank/DDBJ whole genome shotgun (WGS) entry which is preliminary data.</text>
</comment>
<name>A0A2N3LEK7_9BACI</name>
<gene>
    <name evidence="1" type="ORF">CWO92_21455</name>
</gene>
<proteinExistence type="predicted"/>
<reference evidence="1 2" key="1">
    <citation type="submission" date="2017-11" db="EMBL/GenBank/DDBJ databases">
        <title>Bacillus camelliae sp. nov., isolated from pu'er tea.</title>
        <authorList>
            <person name="Niu L."/>
        </authorList>
    </citation>
    <scope>NUCLEOTIDE SEQUENCE [LARGE SCALE GENOMIC DNA]</scope>
    <source>
        <strain evidence="1 2">7578-1</strain>
    </source>
</reference>
<accession>A0A2N3LEK7</accession>
<evidence type="ECO:0000313" key="1">
    <source>
        <dbReference type="EMBL" id="PKR82987.1"/>
    </source>
</evidence>
<sequence>MKFNSTRINLGDIFIVNADHSGTVSVGSTVQANRAASGKKNQPFGQFLADGCPRFFTVSELIDDDTLDFYSEKRSDIK</sequence>
<dbReference type="OrthoDB" id="2922344at2"/>
<organism evidence="1 2">
    <name type="scientific">Heyndrickxia camelliae</name>
    <dbReference type="NCBI Taxonomy" id="1707093"/>
    <lineage>
        <taxon>Bacteria</taxon>
        <taxon>Bacillati</taxon>
        <taxon>Bacillota</taxon>
        <taxon>Bacilli</taxon>
        <taxon>Bacillales</taxon>
        <taxon>Bacillaceae</taxon>
        <taxon>Heyndrickxia</taxon>
    </lineage>
</organism>
<evidence type="ECO:0000313" key="2">
    <source>
        <dbReference type="Proteomes" id="UP000233440"/>
    </source>
</evidence>
<dbReference type="Proteomes" id="UP000233440">
    <property type="component" value="Unassembled WGS sequence"/>
</dbReference>
<keyword evidence="2" id="KW-1185">Reference proteome</keyword>
<dbReference type="AlphaFoldDB" id="A0A2N3LEK7"/>